<dbReference type="GO" id="GO:0019005">
    <property type="term" value="C:SCF ubiquitin ligase complex"/>
    <property type="evidence" value="ECO:0007669"/>
    <property type="project" value="TreeGrafter"/>
</dbReference>
<dbReference type="GO" id="GO:0031146">
    <property type="term" value="P:SCF-dependent proteasomal ubiquitin-dependent protein catabolic process"/>
    <property type="evidence" value="ECO:0007669"/>
    <property type="project" value="TreeGrafter"/>
</dbReference>
<dbReference type="Gene3D" id="3.80.10.10">
    <property type="entry name" value="Ribonuclease Inhibitor"/>
    <property type="match status" value="2"/>
</dbReference>
<evidence type="ECO:0000313" key="3">
    <source>
        <dbReference type="Proteomes" id="UP001149090"/>
    </source>
</evidence>
<keyword evidence="3" id="KW-1185">Reference proteome</keyword>
<sequence>MSLNFKKQIQPNFPKSENYKILQETLEKKSKLIYQKFEYEKLLKPKYKELIIKIDSLFKPKEEEENKNNKNNNNKINKKSKQKSKHLQVAIQRFLHRITNFVLIPFIQNYLMKEWFDIQYKEVSGQFRDERKNSQEIPNFLGFLNTSSCYPKLWNSNLIEAAVKFLEDISTEIINFGSFDFINKQKLKEFQYKLSNFLIEKEKEEKKENQTKIKSLEEISRKVIENTSFVFENELVKNLPLNILEDIFDEMNLNGTITSSNISNFKQFELLDFKGNFWINENTVSKLIHFDNLFELNFTGCLGLTNESLKIICENEMIQKNLEVLILGVWNGKPILKHEIDCKACLTDYSSTYRHEPLIYHQLSEDALINLKYLKNLIYLDISGCLGKNNPNRDYIYNDNSGENYQEEIFQEFLPQLDQLQTLILGNDGVTTSIVEMIPSSIINLKIKISGASKIIDGEYHNNGLVSIYNEVRKVKRSKMISAFEKLVNLKILSISEMQLINYSTRTFDKPDENGYLLDNKFGSLLKVLNQLAYLKIEPFDDLVDFEIARDWIPNFSSQLLSLDLSGNKWIADDILLELEKESKGISRLTLLRSLDLSNTFVSDESLCKIIPNLIQLDYLNIQSTRVGNETIKHINQYLPNLTVLKLGGGDYSNQITNITNEGIYELALNQNIQKLFLLSFPNILILTECNCSKSYKENEKCIFSLPLWKNVQELYLNEMRIGGLFKHLESTNDPTFLQNLIHLDCQATVECDIYGGNYFFFDKLYSNYIKNISLGISDYSSYEVSGICLKKLKNLKSFIASENGGNGGFYPLFFCNCPNHIPQIRKYW</sequence>
<dbReference type="AlphaFoldDB" id="A0A9Q0L8Q3"/>
<evidence type="ECO:0000256" key="1">
    <source>
        <dbReference type="SAM" id="MobiDB-lite"/>
    </source>
</evidence>
<comment type="caution">
    <text evidence="2">The sequence shown here is derived from an EMBL/GenBank/DDBJ whole genome shotgun (WGS) entry which is preliminary data.</text>
</comment>
<dbReference type="Proteomes" id="UP001149090">
    <property type="component" value="Unassembled WGS sequence"/>
</dbReference>
<accession>A0A9Q0L8Q3</accession>
<dbReference type="PANTHER" id="PTHR13318">
    <property type="entry name" value="PARTNER OF PAIRED, ISOFORM B-RELATED"/>
    <property type="match status" value="1"/>
</dbReference>
<evidence type="ECO:0000313" key="2">
    <source>
        <dbReference type="EMBL" id="KAJ5068407.1"/>
    </source>
</evidence>
<organism evidence="2 3">
    <name type="scientific">Anaeramoeba ignava</name>
    <name type="common">Anaerobic marine amoeba</name>
    <dbReference type="NCBI Taxonomy" id="1746090"/>
    <lineage>
        <taxon>Eukaryota</taxon>
        <taxon>Metamonada</taxon>
        <taxon>Anaeramoebidae</taxon>
        <taxon>Anaeramoeba</taxon>
    </lineage>
</organism>
<dbReference type="SUPFAM" id="SSF52047">
    <property type="entry name" value="RNI-like"/>
    <property type="match status" value="1"/>
</dbReference>
<dbReference type="EMBL" id="JAPDFW010000115">
    <property type="protein sequence ID" value="KAJ5068407.1"/>
    <property type="molecule type" value="Genomic_DNA"/>
</dbReference>
<dbReference type="InterPro" id="IPR032675">
    <property type="entry name" value="LRR_dom_sf"/>
</dbReference>
<gene>
    <name evidence="2" type="ORF">M0811_12265</name>
</gene>
<reference evidence="2" key="1">
    <citation type="submission" date="2022-10" db="EMBL/GenBank/DDBJ databases">
        <title>Novel sulphate-reducing endosymbionts in the free-living metamonad Anaeramoeba.</title>
        <authorList>
            <person name="Jerlstrom-Hultqvist J."/>
            <person name="Cepicka I."/>
            <person name="Gallot-Lavallee L."/>
            <person name="Salas-Leiva D."/>
            <person name="Curtis B.A."/>
            <person name="Zahonova K."/>
            <person name="Pipaliya S."/>
            <person name="Dacks J."/>
            <person name="Roger A.J."/>
        </authorList>
    </citation>
    <scope>NUCLEOTIDE SEQUENCE</scope>
    <source>
        <strain evidence="2">BMAN</strain>
    </source>
</reference>
<name>A0A9Q0L8Q3_ANAIG</name>
<proteinExistence type="predicted"/>
<protein>
    <submittedName>
        <fullName evidence="2">Atp synthase coupling factor b</fullName>
    </submittedName>
</protein>
<feature type="region of interest" description="Disordered" evidence="1">
    <location>
        <begin position="62"/>
        <end position="84"/>
    </location>
</feature>